<name>A0A2S4WAJ4_9BASI</name>
<reference evidence="2" key="2">
    <citation type="journal article" date="2018" name="BMC Genomics">
        <title>Genomic insights into host adaptation between the wheat stripe rust pathogen (Puccinia striiformis f. sp. tritici) and the barley stripe rust pathogen (Puccinia striiformis f. sp. hordei).</title>
        <authorList>
            <person name="Xia C."/>
            <person name="Wang M."/>
            <person name="Yin C."/>
            <person name="Cornejo O.E."/>
            <person name="Hulbert S.H."/>
            <person name="Chen X."/>
        </authorList>
    </citation>
    <scope>NUCLEOTIDE SEQUENCE [LARGE SCALE GENOMIC DNA]</scope>
    <source>
        <strain evidence="2">93TX-2</strain>
    </source>
</reference>
<dbReference type="Proteomes" id="UP000238274">
    <property type="component" value="Unassembled WGS sequence"/>
</dbReference>
<gene>
    <name evidence="1" type="ORF">PSHT_05569</name>
</gene>
<dbReference type="AlphaFoldDB" id="A0A2S4WAJ4"/>
<evidence type="ECO:0000313" key="2">
    <source>
        <dbReference type="Proteomes" id="UP000238274"/>
    </source>
</evidence>
<dbReference type="EMBL" id="PKSM01000060">
    <property type="protein sequence ID" value="POW18768.1"/>
    <property type="molecule type" value="Genomic_DNA"/>
</dbReference>
<reference evidence="2" key="3">
    <citation type="journal article" date="2018" name="Mol. Plant Microbe Interact.">
        <title>Genome sequence resources for the wheat stripe rust pathogen (Puccinia striiformis f. sp. tritici) and the barley stripe rust pathogen (Puccinia striiformis f. sp. hordei).</title>
        <authorList>
            <person name="Xia C."/>
            <person name="Wang M."/>
            <person name="Yin C."/>
            <person name="Cornejo O.E."/>
            <person name="Hulbert S.H."/>
            <person name="Chen X."/>
        </authorList>
    </citation>
    <scope>NUCLEOTIDE SEQUENCE [LARGE SCALE GENOMIC DNA]</scope>
    <source>
        <strain evidence="2">93TX-2</strain>
    </source>
</reference>
<accession>A0A2S4WAJ4</accession>
<keyword evidence="2" id="KW-1185">Reference proteome</keyword>
<dbReference type="OrthoDB" id="525520at2759"/>
<dbReference type="VEuPathDB" id="FungiDB:PSHT_05569"/>
<reference evidence="1 2" key="1">
    <citation type="submission" date="2017-12" db="EMBL/GenBank/DDBJ databases">
        <title>Gene loss provides genomic basis for host adaptation in cereal stripe rust fungi.</title>
        <authorList>
            <person name="Xia C."/>
        </authorList>
    </citation>
    <scope>NUCLEOTIDE SEQUENCE [LARGE SCALE GENOMIC DNA]</scope>
    <source>
        <strain evidence="1 2">93TX-2</strain>
    </source>
</reference>
<evidence type="ECO:0000313" key="1">
    <source>
        <dbReference type="EMBL" id="POW18768.1"/>
    </source>
</evidence>
<sequence>MCPTVVTVNAILLKTPSNICPSKAIFAGRSGLIILLSIALPETKKEIIIPSDISNGQRTHTNAKTAQKLNKVERGAYSTSSVQDISRNHLLLRSHQSI</sequence>
<comment type="caution">
    <text evidence="1">The sequence shown here is derived from an EMBL/GenBank/DDBJ whole genome shotgun (WGS) entry which is preliminary data.</text>
</comment>
<organism evidence="1 2">
    <name type="scientific">Puccinia striiformis</name>
    <dbReference type="NCBI Taxonomy" id="27350"/>
    <lineage>
        <taxon>Eukaryota</taxon>
        <taxon>Fungi</taxon>
        <taxon>Dikarya</taxon>
        <taxon>Basidiomycota</taxon>
        <taxon>Pucciniomycotina</taxon>
        <taxon>Pucciniomycetes</taxon>
        <taxon>Pucciniales</taxon>
        <taxon>Pucciniaceae</taxon>
        <taxon>Puccinia</taxon>
    </lineage>
</organism>
<proteinExistence type="predicted"/>
<protein>
    <submittedName>
        <fullName evidence="1">Uncharacterized protein</fullName>
    </submittedName>
</protein>